<dbReference type="PANTHER" id="PTHR37828:SF1">
    <property type="entry name" value="YCII-RELATED DOMAIN-CONTAINING PROTEIN"/>
    <property type="match status" value="1"/>
</dbReference>
<accession>A0A2G3PFY2</accession>
<dbReference type="Gene3D" id="3.30.70.1060">
    <property type="entry name" value="Dimeric alpha+beta barrel"/>
    <property type="match status" value="1"/>
</dbReference>
<sequence>MPLFSVEYTYPVESADGRDTTRPDHRAWLSELNSEGVVRMAGPYADGSGALILLDCADEQAAKDILAADPFAVAGYVGEVRINKWVSVFGPFSD</sequence>
<dbReference type="AlphaFoldDB" id="A0A2G3PFY2"/>
<dbReference type="SUPFAM" id="SSF54909">
    <property type="entry name" value="Dimeric alpha+beta barrel"/>
    <property type="match status" value="1"/>
</dbReference>
<organism evidence="3 4">
    <name type="scientific">Williamsia marianensis</name>
    <dbReference type="NCBI Taxonomy" id="85044"/>
    <lineage>
        <taxon>Bacteria</taxon>
        <taxon>Bacillati</taxon>
        <taxon>Actinomycetota</taxon>
        <taxon>Actinomycetes</taxon>
        <taxon>Mycobacteriales</taxon>
        <taxon>Nocardiaceae</taxon>
        <taxon>Williamsia</taxon>
    </lineage>
</organism>
<reference evidence="3 4" key="1">
    <citation type="submission" date="2017-10" db="EMBL/GenBank/DDBJ databases">
        <title>The draft genome sequence of Williamsia sp. BULT 1.1 isolated from the semi-arid grassland soils from South Africa.</title>
        <authorList>
            <person name="Kabwe M.H."/>
            <person name="Govender N."/>
            <person name="Mutseka Lunga P."/>
            <person name="Vikram S."/>
            <person name="Makhalanyane T.P."/>
        </authorList>
    </citation>
    <scope>NUCLEOTIDE SEQUENCE [LARGE SCALE GENOMIC DNA]</scope>
    <source>
        <strain evidence="3 4">BULT 1.1</strain>
    </source>
</reference>
<dbReference type="InterPro" id="IPR011008">
    <property type="entry name" value="Dimeric_a/b-barrel"/>
</dbReference>
<dbReference type="Pfam" id="PF03795">
    <property type="entry name" value="YCII"/>
    <property type="match status" value="1"/>
</dbReference>
<evidence type="ECO:0000313" key="3">
    <source>
        <dbReference type="EMBL" id="PHV64709.1"/>
    </source>
</evidence>
<dbReference type="Proteomes" id="UP000225108">
    <property type="component" value="Unassembled WGS sequence"/>
</dbReference>
<evidence type="ECO:0000256" key="1">
    <source>
        <dbReference type="ARBA" id="ARBA00007689"/>
    </source>
</evidence>
<feature type="domain" description="YCII-related" evidence="2">
    <location>
        <begin position="8"/>
        <end position="85"/>
    </location>
</feature>
<comment type="caution">
    <text evidence="3">The sequence shown here is derived from an EMBL/GenBank/DDBJ whole genome shotgun (WGS) entry which is preliminary data.</text>
</comment>
<dbReference type="PANTHER" id="PTHR37828">
    <property type="entry name" value="GSR2449 PROTEIN"/>
    <property type="match status" value="1"/>
</dbReference>
<comment type="similarity">
    <text evidence="1">Belongs to the YciI family.</text>
</comment>
<dbReference type="EMBL" id="PEBD01000012">
    <property type="protein sequence ID" value="PHV64709.1"/>
    <property type="molecule type" value="Genomic_DNA"/>
</dbReference>
<protein>
    <recommendedName>
        <fullName evidence="2">YCII-related domain-containing protein</fullName>
    </recommendedName>
</protein>
<proteinExistence type="inferred from homology"/>
<dbReference type="RefSeq" id="WP_099384975.1">
    <property type="nucleotide sequence ID" value="NZ_PEBD01000012.1"/>
</dbReference>
<dbReference type="InterPro" id="IPR005545">
    <property type="entry name" value="YCII"/>
</dbReference>
<evidence type="ECO:0000313" key="4">
    <source>
        <dbReference type="Proteomes" id="UP000225108"/>
    </source>
</evidence>
<name>A0A2G3PFY2_WILMA</name>
<evidence type="ECO:0000259" key="2">
    <source>
        <dbReference type="Pfam" id="PF03795"/>
    </source>
</evidence>
<gene>
    <name evidence="3" type="ORF">CSW57_23275</name>
</gene>